<organism evidence="1 2">
    <name type="scientific">Fusarium circinatum</name>
    <name type="common">Pitch canker fungus</name>
    <name type="synonym">Gibberella circinata</name>
    <dbReference type="NCBI Taxonomy" id="48490"/>
    <lineage>
        <taxon>Eukaryota</taxon>
        <taxon>Fungi</taxon>
        <taxon>Dikarya</taxon>
        <taxon>Ascomycota</taxon>
        <taxon>Pezizomycotina</taxon>
        <taxon>Sordariomycetes</taxon>
        <taxon>Hypocreomycetidae</taxon>
        <taxon>Hypocreales</taxon>
        <taxon>Nectriaceae</taxon>
        <taxon>Fusarium</taxon>
        <taxon>Fusarium fujikuroi species complex</taxon>
    </lineage>
</organism>
<sequence>MQAAAQRGPTEPCNATPSLLDSGFGSSYSSPCEEPYLTGLEDLSRPETEPPFLYPWFCTFWDTLNSTQAKATGIPAQDCLSYPSELPQHPVKSEPTICQDSFSLQPLGTGYPAERYSIDNVEKEKGK</sequence>
<comment type="caution">
    <text evidence="1">The sequence shown here is derived from an EMBL/GenBank/DDBJ whole genome shotgun (WGS) entry which is preliminary data.</text>
</comment>
<evidence type="ECO:0000313" key="1">
    <source>
        <dbReference type="EMBL" id="KAF5672839.1"/>
    </source>
</evidence>
<dbReference type="EMBL" id="JAAQPE010000273">
    <property type="protein sequence ID" value="KAF5672839.1"/>
    <property type="molecule type" value="Genomic_DNA"/>
</dbReference>
<gene>
    <name evidence="1" type="ORF">FCIRC_8273</name>
</gene>
<name>A0A8H5TPJ4_FUSCI</name>
<protein>
    <submittedName>
        <fullName evidence="1">Uncharacterized protein</fullName>
    </submittedName>
</protein>
<dbReference type="AlphaFoldDB" id="A0A8H5TPJ4"/>
<evidence type="ECO:0000313" key="2">
    <source>
        <dbReference type="Proteomes" id="UP000572754"/>
    </source>
</evidence>
<dbReference type="Proteomes" id="UP000572754">
    <property type="component" value="Unassembled WGS sequence"/>
</dbReference>
<keyword evidence="2" id="KW-1185">Reference proteome</keyword>
<reference evidence="2" key="1">
    <citation type="journal article" date="2020" name="BMC Genomics">
        <title>Correction to: Identification and distribution of gene clusters required for synthesis of sphingolipid metabolism inhibitors in diverse species of the filamentous fungus Fusarium.</title>
        <authorList>
            <person name="Kim H.S."/>
            <person name="Lohmar J.M."/>
            <person name="Busman M."/>
            <person name="Brown D.W."/>
            <person name="Naumann T.A."/>
            <person name="Divon H.H."/>
            <person name="Lysoe E."/>
            <person name="Uhlig S."/>
            <person name="Proctor R.H."/>
        </authorList>
    </citation>
    <scope>NUCLEOTIDE SEQUENCE [LARGE SCALE GENOMIC DNA]</scope>
    <source>
        <strain evidence="2">NRRL 25331</strain>
    </source>
</reference>
<reference evidence="1 2" key="2">
    <citation type="submission" date="2020-05" db="EMBL/GenBank/DDBJ databases">
        <title>Identification and distribution of gene clusters putatively required for synthesis of sphingolipid metabolism inhibitors in phylogenetically diverse species of the filamentous fungus Fusarium.</title>
        <authorList>
            <person name="Kim H.-S."/>
            <person name="Busman M."/>
            <person name="Brown D.W."/>
            <person name="Divon H."/>
            <person name="Uhlig S."/>
            <person name="Proctor R.H."/>
        </authorList>
    </citation>
    <scope>NUCLEOTIDE SEQUENCE [LARGE SCALE GENOMIC DNA]</scope>
    <source>
        <strain evidence="1 2">NRRL 25331</strain>
    </source>
</reference>
<accession>A0A8H5TPJ4</accession>
<proteinExistence type="predicted"/>